<dbReference type="Pfam" id="PF04290">
    <property type="entry name" value="DctQ"/>
    <property type="match status" value="1"/>
</dbReference>
<evidence type="ECO:0000256" key="8">
    <source>
        <dbReference type="ARBA" id="ARBA00038436"/>
    </source>
</evidence>
<evidence type="ECO:0000256" key="2">
    <source>
        <dbReference type="ARBA" id="ARBA00022448"/>
    </source>
</evidence>
<comment type="function">
    <text evidence="9">Part of the tripartite ATP-independent periplasmic (TRAP) transport system.</text>
</comment>
<keyword evidence="5 9" id="KW-0812">Transmembrane</keyword>
<dbReference type="InterPro" id="IPR007387">
    <property type="entry name" value="TRAP_DctQ"/>
</dbReference>
<feature type="transmembrane region" description="Helical" evidence="9">
    <location>
        <begin position="210"/>
        <end position="230"/>
    </location>
</feature>
<protein>
    <recommendedName>
        <fullName evidence="9">TRAP transporter small permease protein</fullName>
    </recommendedName>
</protein>
<keyword evidence="6 9" id="KW-1133">Transmembrane helix</keyword>
<feature type="domain" description="Tripartite ATP-independent periplasmic transporters DctQ component" evidence="10">
    <location>
        <begin position="107"/>
        <end position="240"/>
    </location>
</feature>
<evidence type="ECO:0000259" key="10">
    <source>
        <dbReference type="Pfam" id="PF04290"/>
    </source>
</evidence>
<evidence type="ECO:0000256" key="9">
    <source>
        <dbReference type="RuleBase" id="RU369079"/>
    </source>
</evidence>
<feature type="transmembrane region" description="Helical" evidence="9">
    <location>
        <begin position="133"/>
        <end position="150"/>
    </location>
</feature>
<evidence type="ECO:0000256" key="6">
    <source>
        <dbReference type="ARBA" id="ARBA00022989"/>
    </source>
</evidence>
<evidence type="ECO:0000313" key="12">
    <source>
        <dbReference type="Proteomes" id="UP001310692"/>
    </source>
</evidence>
<dbReference type="RefSeq" id="WP_330196249.1">
    <property type="nucleotide sequence ID" value="NZ_JAZDRO010000003.1"/>
</dbReference>
<keyword evidence="12" id="KW-1185">Reference proteome</keyword>
<comment type="caution">
    <text evidence="9">Lacks conserved residue(s) required for the propagation of feature annotation.</text>
</comment>
<comment type="subcellular location">
    <subcellularLocation>
        <location evidence="1 9">Cell inner membrane</location>
        <topology evidence="1 9">Multi-pass membrane protein</topology>
    </subcellularLocation>
</comment>
<evidence type="ECO:0000256" key="4">
    <source>
        <dbReference type="ARBA" id="ARBA00022519"/>
    </source>
</evidence>
<reference evidence="11 12" key="1">
    <citation type="submission" date="2024-01" db="EMBL/GenBank/DDBJ databases">
        <title>Hyphobacterium bacterium isolated from marine sediment.</title>
        <authorList>
            <person name="Zhao S."/>
        </authorList>
    </citation>
    <scope>NUCLEOTIDE SEQUENCE [LARGE SCALE GENOMIC DNA]</scope>
    <source>
        <strain evidence="11 12">Y60-23</strain>
    </source>
</reference>
<dbReference type="PANTHER" id="PTHR35011:SF4">
    <property type="entry name" value="SLL1102 PROTEIN"/>
    <property type="match status" value="1"/>
</dbReference>
<comment type="caution">
    <text evidence="11">The sequence shown here is derived from an EMBL/GenBank/DDBJ whole genome shotgun (WGS) entry which is preliminary data.</text>
</comment>
<evidence type="ECO:0000256" key="7">
    <source>
        <dbReference type="ARBA" id="ARBA00023136"/>
    </source>
</evidence>
<dbReference type="Proteomes" id="UP001310692">
    <property type="component" value="Unassembled WGS sequence"/>
</dbReference>
<sequence>MRAGDILLLVIIAATIAVLLIDSVTGGALSAWSEANLHSLSVRAGRMLSMAGMLLSVLLLIPVLAAFWGRFAGLPASTEGGLRGAIRTLDAINTTVGDMARWFALALVIVTATVVIQRYVFGIASTKLQESVIYFHALLFLLSAGATLLADGHVRVDILYSKMNPRKKAWTELAGVYLALIPMCWLILSASGPYVSAAWRIFERSRESDGLPLVFLLKTAIPVFAVLLMMQGASMAARAALTISGRTPPVMGKAPEQEL</sequence>
<evidence type="ECO:0000256" key="1">
    <source>
        <dbReference type="ARBA" id="ARBA00004429"/>
    </source>
</evidence>
<evidence type="ECO:0000313" key="11">
    <source>
        <dbReference type="EMBL" id="MEE2566698.1"/>
    </source>
</evidence>
<evidence type="ECO:0000256" key="3">
    <source>
        <dbReference type="ARBA" id="ARBA00022475"/>
    </source>
</evidence>
<feature type="transmembrane region" description="Helical" evidence="9">
    <location>
        <begin position="102"/>
        <end position="121"/>
    </location>
</feature>
<dbReference type="PANTHER" id="PTHR35011">
    <property type="entry name" value="2,3-DIKETO-L-GULONATE TRAP TRANSPORTER SMALL PERMEASE PROTEIN YIAM"/>
    <property type="match status" value="1"/>
</dbReference>
<organism evidence="11 12">
    <name type="scientific">Hyphobacterium marinum</name>
    <dbReference type="NCBI Taxonomy" id="3116574"/>
    <lineage>
        <taxon>Bacteria</taxon>
        <taxon>Pseudomonadati</taxon>
        <taxon>Pseudomonadota</taxon>
        <taxon>Alphaproteobacteria</taxon>
        <taxon>Maricaulales</taxon>
        <taxon>Maricaulaceae</taxon>
        <taxon>Hyphobacterium</taxon>
    </lineage>
</organism>
<keyword evidence="2 9" id="KW-0813">Transport</keyword>
<keyword evidence="3" id="KW-1003">Cell membrane</keyword>
<gene>
    <name evidence="11" type="ORF">V0U35_08400</name>
</gene>
<name>A0ABU7LYR9_9PROT</name>
<accession>A0ABU7LYR9</accession>
<proteinExistence type="inferred from homology"/>
<keyword evidence="4 9" id="KW-0997">Cell inner membrane</keyword>
<comment type="similarity">
    <text evidence="8 9">Belongs to the TRAP transporter small permease family.</text>
</comment>
<keyword evidence="7 9" id="KW-0472">Membrane</keyword>
<evidence type="ECO:0000256" key="5">
    <source>
        <dbReference type="ARBA" id="ARBA00022692"/>
    </source>
</evidence>
<dbReference type="InterPro" id="IPR055348">
    <property type="entry name" value="DctQ"/>
</dbReference>
<dbReference type="EMBL" id="JAZDRO010000003">
    <property type="protein sequence ID" value="MEE2566698.1"/>
    <property type="molecule type" value="Genomic_DNA"/>
</dbReference>
<feature type="transmembrane region" description="Helical" evidence="9">
    <location>
        <begin position="46"/>
        <end position="68"/>
    </location>
</feature>
<comment type="subunit">
    <text evidence="9">The complex comprises the extracytoplasmic solute receptor protein and the two transmembrane proteins.</text>
</comment>
<feature type="transmembrane region" description="Helical" evidence="9">
    <location>
        <begin position="170"/>
        <end position="190"/>
    </location>
</feature>